<feature type="transmembrane region" description="Helical" evidence="9">
    <location>
        <begin position="338"/>
        <end position="356"/>
    </location>
</feature>
<gene>
    <name evidence="11" type="ORF">HMPREF0536_10253</name>
</gene>
<evidence type="ECO:0000256" key="5">
    <source>
        <dbReference type="ARBA" id="ARBA00022692"/>
    </source>
</evidence>
<evidence type="ECO:0000256" key="7">
    <source>
        <dbReference type="ARBA" id="ARBA00023136"/>
    </source>
</evidence>
<comment type="caution">
    <text evidence="11">The sequence shown here is derived from an EMBL/GenBank/DDBJ whole genome shotgun (WGS) entry which is preliminary data.</text>
</comment>
<proteinExistence type="predicted"/>
<dbReference type="EMBL" id="ACGX02000004">
    <property type="protein sequence ID" value="EGC15854.1"/>
    <property type="molecule type" value="Genomic_DNA"/>
</dbReference>
<evidence type="ECO:0000256" key="4">
    <source>
        <dbReference type="ARBA" id="ARBA00022597"/>
    </source>
</evidence>
<evidence type="ECO:0000313" key="12">
    <source>
        <dbReference type="Proteomes" id="UP000004335"/>
    </source>
</evidence>
<sequence>MIIEKVGGLPMHEKIINRIIALHRYSFVRITRQTLIMIFPIVFIGTMAKMILKTVFKPDGFIYNVAFLDVIPQNVLRVIQFVLTSISQLTLGILGIYTVYMAAKFTAKRYRRDGKFAGITAILTLLLMSYRYGKFSPQFSLSFYQRLLSGNSLLIVLILGYGVGQLYRWLTPPKDGDNTNALPLLKERSFSSMLPMTISLIFGVTVALFLNSNTIYHAWSTSYSTLVTTAQEHRQLWLTLLATMGLTIFDWLGLGVPYTSMALTSGDSFTANLNYALAHGTPWNVPYEFLGSSLYNSFANFGGDGLILALIVAILLTSNGSYMHRVARWTALPTLFNFNYAAMIGLPVVFNPLFLIPFVFLPIVNILLASLAIAIHLIPSTPYPVLQGTPGPLISFLGTNGNWGILIFTLVLLLIDIAAYIPFVKMALVVENRLTLAEQDVISHEKND</sequence>
<keyword evidence="4 8" id="KW-0762">Sugar transport</keyword>
<dbReference type="Proteomes" id="UP000004335">
    <property type="component" value="Unassembled WGS sequence"/>
</dbReference>
<feature type="transmembrane region" description="Helical" evidence="9">
    <location>
        <begin position="236"/>
        <end position="254"/>
    </location>
</feature>
<dbReference type="GO" id="GO:0008982">
    <property type="term" value="F:protein-N(PI)-phosphohistidine-sugar phosphotransferase activity"/>
    <property type="evidence" value="ECO:0007669"/>
    <property type="project" value="UniProtKB-UniRule"/>
</dbReference>
<evidence type="ECO:0000256" key="8">
    <source>
        <dbReference type="PIRNR" id="PIRNR006351"/>
    </source>
</evidence>
<evidence type="ECO:0000259" key="10">
    <source>
        <dbReference type="PROSITE" id="PS51105"/>
    </source>
</evidence>
<keyword evidence="2 8" id="KW-0813">Transport</keyword>
<dbReference type="Pfam" id="PF02378">
    <property type="entry name" value="PTS_EIIC"/>
    <property type="match status" value="1"/>
</dbReference>
<feature type="domain" description="PTS EIIC type-3" evidence="10">
    <location>
        <begin position="11"/>
        <end position="423"/>
    </location>
</feature>
<keyword evidence="7 8" id="KW-0472">Membrane</keyword>
<protein>
    <recommendedName>
        <fullName evidence="8">Permease IIC component</fullName>
    </recommendedName>
</protein>
<dbReference type="PANTHER" id="PTHR33989">
    <property type="match status" value="1"/>
</dbReference>
<organism evidence="11 12">
    <name type="scientific">Limosilactobacillus reuteri MM4-1A</name>
    <dbReference type="NCBI Taxonomy" id="548485"/>
    <lineage>
        <taxon>Bacteria</taxon>
        <taxon>Bacillati</taxon>
        <taxon>Bacillota</taxon>
        <taxon>Bacilli</taxon>
        <taxon>Lactobacillales</taxon>
        <taxon>Lactobacillaceae</taxon>
        <taxon>Limosilactobacillus</taxon>
    </lineage>
</organism>
<comment type="function">
    <text evidence="8">The phosphoenolpyruvate-dependent sugar phosphotransferase system (PTS), a major carbohydrate active -transport system, catalyzes the phosphorylation of incoming sugar substrates concomitant with their translocation across the cell membrane.</text>
</comment>
<keyword evidence="11" id="KW-0808">Transferase</keyword>
<reference evidence="11 12" key="1">
    <citation type="submission" date="2011-01" db="EMBL/GenBank/DDBJ databases">
        <authorList>
            <person name="Muzny D."/>
            <person name="Qin X."/>
            <person name="Buhay C."/>
            <person name="Dugan-Rocha S."/>
            <person name="Ding Y."/>
            <person name="Chen G."/>
            <person name="Hawes A."/>
            <person name="Holder M."/>
            <person name="Jhangiani S."/>
            <person name="Johnson A."/>
            <person name="Khan Z."/>
            <person name="Li Z."/>
            <person name="Liu W."/>
            <person name="Liu X."/>
            <person name="Perez L."/>
            <person name="Shen H."/>
            <person name="Wang Q."/>
            <person name="Watt J."/>
            <person name="Xi L."/>
            <person name="Xin Y."/>
            <person name="Zhou J."/>
            <person name="Deng J."/>
            <person name="Jiang H."/>
            <person name="Liu Y."/>
            <person name="Qu J."/>
            <person name="Song X.-Z."/>
            <person name="Zhang L."/>
            <person name="Villasana D."/>
            <person name="Johnson A."/>
            <person name="Liu J."/>
            <person name="Liyanage D."/>
            <person name="Lorensuhewa L."/>
            <person name="Robinson T."/>
            <person name="Song A."/>
            <person name="Song B.-B."/>
            <person name="Dinh H."/>
            <person name="Thornton R."/>
            <person name="Coyle M."/>
            <person name="Francisco L."/>
            <person name="Jackson L."/>
            <person name="Javaid M."/>
            <person name="Korchina V."/>
            <person name="Kovar C."/>
            <person name="Mata R."/>
            <person name="Mathew T."/>
            <person name="Ngo R."/>
            <person name="Nguyen L."/>
            <person name="Nguyen N."/>
            <person name="Okwuonu G."/>
            <person name="Ongeri F."/>
            <person name="Pham C."/>
            <person name="Simmons D."/>
            <person name="Wilczek-Boney K."/>
            <person name="Hale W."/>
            <person name="Jakkamsetti A."/>
            <person name="Pham P."/>
            <person name="Ruth R."/>
            <person name="San Lucas F."/>
            <person name="Warren J."/>
            <person name="Zhang J."/>
            <person name="Zhao Z."/>
            <person name="Zhou C."/>
            <person name="Zhu D."/>
            <person name="Lee S."/>
            <person name="Bess C."/>
            <person name="Blankenburg K."/>
            <person name="Forbes L."/>
            <person name="Fu Q."/>
            <person name="Gubbala S."/>
            <person name="Hirani K."/>
            <person name="Jayaseelan J.C."/>
            <person name="Lara F."/>
            <person name="Munidasa M."/>
            <person name="Palculict T."/>
            <person name="Patil S."/>
            <person name="Pu L.-L."/>
            <person name="Saada N."/>
            <person name="Tang L."/>
            <person name="Weissenberger G."/>
            <person name="Zhu Y."/>
            <person name="Hemphill L."/>
            <person name="Shang Y."/>
            <person name="Youmans B."/>
            <person name="Ayvaz T."/>
            <person name="Ross M."/>
            <person name="Santibanez J."/>
            <person name="Aqrawi P."/>
            <person name="Gross S."/>
            <person name="Joshi V."/>
            <person name="Fowler G."/>
            <person name="Nazareth L."/>
            <person name="Reid J."/>
            <person name="Worley K."/>
            <person name="Petrosino J."/>
            <person name="Highlander S."/>
            <person name="Gibbs R."/>
        </authorList>
    </citation>
    <scope>NUCLEOTIDE SEQUENCE [LARGE SCALE GENOMIC DNA]</scope>
    <source>
        <strain evidence="11 12">MM4-1A</strain>
    </source>
</reference>
<feature type="transmembrane region" description="Helical" evidence="9">
    <location>
        <begin position="190"/>
        <end position="216"/>
    </location>
</feature>
<keyword evidence="3 8" id="KW-1003">Cell membrane</keyword>
<keyword evidence="6 9" id="KW-1133">Transmembrane helix</keyword>
<feature type="transmembrane region" description="Helical" evidence="9">
    <location>
        <begin position="34"/>
        <end position="52"/>
    </location>
</feature>
<dbReference type="InterPro" id="IPR003352">
    <property type="entry name" value="PTS_EIIC"/>
</dbReference>
<feature type="transmembrane region" description="Helical" evidence="9">
    <location>
        <begin position="152"/>
        <end position="170"/>
    </location>
</feature>
<dbReference type="InterPro" id="IPR004501">
    <property type="entry name" value="PTS_EIIC_3"/>
</dbReference>
<evidence type="ECO:0000256" key="2">
    <source>
        <dbReference type="ARBA" id="ARBA00022448"/>
    </source>
</evidence>
<evidence type="ECO:0000256" key="6">
    <source>
        <dbReference type="ARBA" id="ARBA00022989"/>
    </source>
</evidence>
<name>A0A828RK21_LIMRT</name>
<evidence type="ECO:0000256" key="9">
    <source>
        <dbReference type="SAM" id="Phobius"/>
    </source>
</evidence>
<dbReference type="PROSITE" id="PS51105">
    <property type="entry name" value="PTS_EIIC_TYPE_3"/>
    <property type="match status" value="1"/>
</dbReference>
<feature type="transmembrane region" description="Helical" evidence="9">
    <location>
        <begin position="298"/>
        <end position="318"/>
    </location>
</feature>
<dbReference type="GO" id="GO:0005886">
    <property type="term" value="C:plasma membrane"/>
    <property type="evidence" value="ECO:0007669"/>
    <property type="project" value="UniProtKB-SubCell"/>
</dbReference>
<evidence type="ECO:0000313" key="11">
    <source>
        <dbReference type="EMBL" id="EGC15854.1"/>
    </source>
</evidence>
<comment type="subcellular location">
    <subcellularLocation>
        <location evidence="1">Cell membrane</location>
        <topology evidence="1">Multi-pass membrane protein</topology>
    </subcellularLocation>
</comment>
<dbReference type="InterPro" id="IPR004796">
    <property type="entry name" value="PTS_IIC_cello"/>
</dbReference>
<accession>A0A828RK21</accession>
<dbReference type="PIRSF" id="PIRSF006351">
    <property type="entry name" value="PTS_EIIC-Cellobiose"/>
    <property type="match status" value="1"/>
</dbReference>
<feature type="transmembrane region" description="Helical" evidence="9">
    <location>
        <begin position="78"/>
        <end position="102"/>
    </location>
</feature>
<evidence type="ECO:0000256" key="1">
    <source>
        <dbReference type="ARBA" id="ARBA00004651"/>
    </source>
</evidence>
<dbReference type="PANTHER" id="PTHR33989:SF4">
    <property type="entry name" value="PTS SYSTEM N,N'-DIACETYLCHITOBIOSE-SPECIFIC EIIC COMPONENT"/>
    <property type="match status" value="1"/>
</dbReference>
<feature type="transmembrane region" description="Helical" evidence="9">
    <location>
        <begin position="403"/>
        <end position="423"/>
    </location>
</feature>
<keyword evidence="5 9" id="KW-0812">Transmembrane</keyword>
<dbReference type="GO" id="GO:0009401">
    <property type="term" value="P:phosphoenolpyruvate-dependent sugar phosphotransferase system"/>
    <property type="evidence" value="ECO:0007669"/>
    <property type="project" value="InterPro"/>
</dbReference>
<evidence type="ECO:0000256" key="3">
    <source>
        <dbReference type="ARBA" id="ARBA00022475"/>
    </source>
</evidence>
<dbReference type="InterPro" id="IPR051088">
    <property type="entry name" value="PTS_Sugar-EIIC/EIIB"/>
</dbReference>
<dbReference type="AlphaFoldDB" id="A0A828RK21"/>